<comment type="subcellular location">
    <subcellularLocation>
        <location evidence="1">Nucleus</location>
    </subcellularLocation>
</comment>
<feature type="region of interest" description="Disordered" evidence="6">
    <location>
        <begin position="705"/>
        <end position="730"/>
    </location>
</feature>
<dbReference type="GO" id="GO:0003677">
    <property type="term" value="F:DNA binding"/>
    <property type="evidence" value="ECO:0007669"/>
    <property type="project" value="UniProtKB-KW"/>
</dbReference>
<dbReference type="InterPro" id="IPR001471">
    <property type="entry name" value="AP2/ERF_dom"/>
</dbReference>
<feature type="region of interest" description="Disordered" evidence="6">
    <location>
        <begin position="117"/>
        <end position="151"/>
    </location>
</feature>
<evidence type="ECO:0000256" key="2">
    <source>
        <dbReference type="ARBA" id="ARBA00023015"/>
    </source>
</evidence>
<feature type="region of interest" description="Disordered" evidence="6">
    <location>
        <begin position="405"/>
        <end position="448"/>
    </location>
</feature>
<accession>U6G7T3</accession>
<keyword evidence="2" id="KW-0805">Transcription regulation</keyword>
<proteinExistence type="predicted"/>
<evidence type="ECO:0000256" key="6">
    <source>
        <dbReference type="SAM" id="MobiDB-lite"/>
    </source>
</evidence>
<keyword evidence="3" id="KW-0238">DNA-binding</keyword>
<feature type="compositionally biased region" description="Polar residues" evidence="6">
    <location>
        <begin position="433"/>
        <end position="445"/>
    </location>
</feature>
<evidence type="ECO:0000256" key="1">
    <source>
        <dbReference type="ARBA" id="ARBA00004123"/>
    </source>
</evidence>
<dbReference type="AlphaFoldDB" id="U6G7T3"/>
<dbReference type="Pfam" id="PF00847">
    <property type="entry name" value="AP2"/>
    <property type="match status" value="1"/>
</dbReference>
<evidence type="ECO:0000256" key="3">
    <source>
        <dbReference type="ARBA" id="ARBA00023125"/>
    </source>
</evidence>
<dbReference type="EMBL" id="HG690888">
    <property type="protein sequence ID" value="CDI75388.1"/>
    <property type="molecule type" value="Genomic_DNA"/>
</dbReference>
<gene>
    <name evidence="8" type="ORF">EPH_0020460</name>
</gene>
<dbReference type="GO" id="GO:0005634">
    <property type="term" value="C:nucleus"/>
    <property type="evidence" value="ECO:0007669"/>
    <property type="project" value="UniProtKB-SubCell"/>
</dbReference>
<evidence type="ECO:0000313" key="9">
    <source>
        <dbReference type="Proteomes" id="UP000018201"/>
    </source>
</evidence>
<dbReference type="Gene3D" id="1.20.5.2050">
    <property type="match status" value="3"/>
</dbReference>
<feature type="region of interest" description="Disordered" evidence="6">
    <location>
        <begin position="39"/>
        <end position="70"/>
    </location>
</feature>
<feature type="compositionally biased region" description="Low complexity" evidence="6">
    <location>
        <begin position="706"/>
        <end position="715"/>
    </location>
</feature>
<evidence type="ECO:0000259" key="7">
    <source>
        <dbReference type="Pfam" id="PF00847"/>
    </source>
</evidence>
<dbReference type="Proteomes" id="UP000018201">
    <property type="component" value="Unassembled WGS sequence"/>
</dbReference>
<organism evidence="8 9">
    <name type="scientific">Eimeria praecox</name>
    <dbReference type="NCBI Taxonomy" id="51316"/>
    <lineage>
        <taxon>Eukaryota</taxon>
        <taxon>Sar</taxon>
        <taxon>Alveolata</taxon>
        <taxon>Apicomplexa</taxon>
        <taxon>Conoidasida</taxon>
        <taxon>Coccidia</taxon>
        <taxon>Eucoccidiorida</taxon>
        <taxon>Eimeriorina</taxon>
        <taxon>Eimeriidae</taxon>
        <taxon>Eimeria</taxon>
    </lineage>
</organism>
<evidence type="ECO:0000256" key="5">
    <source>
        <dbReference type="ARBA" id="ARBA00023242"/>
    </source>
</evidence>
<keyword evidence="5" id="KW-0539">Nucleus</keyword>
<feature type="domain" description="AP2/ERF" evidence="7">
    <location>
        <begin position="649"/>
        <end position="702"/>
    </location>
</feature>
<dbReference type="OrthoDB" id="378365at2759"/>
<reference evidence="8" key="2">
    <citation type="submission" date="2013-10" db="EMBL/GenBank/DDBJ databases">
        <authorList>
            <person name="Aslett M."/>
        </authorList>
    </citation>
    <scope>NUCLEOTIDE SEQUENCE [LARGE SCALE GENOMIC DNA]</scope>
    <source>
        <strain evidence="8">Houghton</strain>
    </source>
</reference>
<evidence type="ECO:0000313" key="8">
    <source>
        <dbReference type="EMBL" id="CDI75388.1"/>
    </source>
</evidence>
<reference evidence="8" key="1">
    <citation type="submission" date="2013-10" db="EMBL/GenBank/DDBJ databases">
        <title>Genomic analysis of the causative agents of coccidiosis in chickens.</title>
        <authorList>
            <person name="Reid A.J."/>
            <person name="Blake D."/>
            <person name="Billington K."/>
            <person name="Browne H."/>
            <person name="Dunn M."/>
            <person name="Hung S."/>
            <person name="Kawahara F."/>
            <person name="Miranda-Saavedra D."/>
            <person name="Mourier T."/>
            <person name="Nagra H."/>
            <person name="Otto T.D."/>
            <person name="Rawlings N."/>
            <person name="Sanchez A."/>
            <person name="Sanders M."/>
            <person name="Subramaniam C."/>
            <person name="Tay Y."/>
            <person name="Dear P."/>
            <person name="Doerig C."/>
            <person name="Gruber A."/>
            <person name="Parkinson J."/>
            <person name="Shirley M."/>
            <person name="Wan K.L."/>
            <person name="Berriman M."/>
            <person name="Tomley F."/>
            <person name="Pain A."/>
        </authorList>
    </citation>
    <scope>NUCLEOTIDE SEQUENCE [LARGE SCALE GENOMIC DNA]</scope>
    <source>
        <strain evidence="8">Houghton</strain>
    </source>
</reference>
<evidence type="ECO:0000256" key="4">
    <source>
        <dbReference type="ARBA" id="ARBA00023163"/>
    </source>
</evidence>
<keyword evidence="9" id="KW-1185">Reference proteome</keyword>
<name>U6G7T3_9EIME</name>
<dbReference type="GO" id="GO:0003700">
    <property type="term" value="F:DNA-binding transcription factor activity"/>
    <property type="evidence" value="ECO:0007669"/>
    <property type="project" value="InterPro"/>
</dbReference>
<dbReference type="VEuPathDB" id="ToxoDB:EPH_0020460"/>
<protein>
    <recommendedName>
        <fullName evidence="7">AP2/ERF domain-containing protein</fullName>
    </recommendedName>
</protein>
<sequence>MQKYGSDHDSSCKASILPLSSYAKSSSYAGQRLVLPALPEPSAEDCTSDSSASTTGEAADSAPSRWLKNISTENGQGVSVEKELYSVTKYQKVTSKRVAVNQIEECPTKSNICSLFSPSRSSNTAQTTSPTWTSPSEKTVPGGLHSQWTASGSSKEQVACQSLGESPALCEGLEAFGASAGQPKGGIGVRCGTPMPSVEYLDDADDGRAWLDHLEKLRGGAPKEEYKRERSRVVDALIRRAATYPKVSGIYFDKHQLRWSVGWAHNGRRAAKYFPVKLFGMREGYDMAVSFKSTKTLPMEPSAPLLANPVQAAEAPASSIRCNESSTNRAVLGGVPVSRVDKSLVSLAADAPVTLSLRPQATIAGPPSLSNRAWSEKIQVCPPCFPGMPLAASCLMPTANRQALPEGQTTDVSGANTTRTGIRLPSCSAETPMPSSQIISHSAGSNKEENVGQVLGDQASAPGSPDRATQGTLHSLACFRPTDSQWQCTSVGEMDQLKLPDSCTVVGEKTDLQAVAEGRLIASDAYTNRTQGSMSQNALKASIQERELPLGSTVRYDRLRMHHVQQMHHTPGIHFDKHSLRWKATWYDISGHRKAKYFPIATGTAADASADVPISTLSSLADGGYDEERDRRLSKAPSRVLIRHASRLTRVPGIWFDKKQLRWACTFTDVQSGKRRAEYFPIRHFGFLGARLLAVNARKKMERFRSQASASAQSSEKIKKETLSQHDSSCVEDGTMGEVNSFESHVAKEAGTEDLWNKYVVEILQRTDAHKDLHFSTTEATFFTLGGGSLRAADELICSGTDWDRGGLLTTHSETILSLGREAIRFLLCDLRTHCLSDPTSGLSARESVSHMKT</sequence>
<keyword evidence="4" id="KW-0804">Transcription</keyword>
<feature type="compositionally biased region" description="Polar residues" evidence="6">
    <location>
        <begin position="407"/>
        <end position="420"/>
    </location>
</feature>
<feature type="compositionally biased region" description="Polar residues" evidence="6">
    <location>
        <begin position="117"/>
        <end position="137"/>
    </location>
</feature>